<comment type="caution">
    <text evidence="10">The sequence shown here is derived from an EMBL/GenBank/DDBJ whole genome shotgun (WGS) entry which is preliminary data.</text>
</comment>
<dbReference type="PANTHER" id="PTHR14401">
    <property type="entry name" value="CENTROMERE PROTEIN K"/>
    <property type="match status" value="1"/>
</dbReference>
<keyword evidence="5 8" id="KW-0175">Coiled coil</keyword>
<feature type="compositionally biased region" description="Acidic residues" evidence="9">
    <location>
        <begin position="239"/>
        <end position="255"/>
    </location>
</feature>
<comment type="similarity">
    <text evidence="3">Belongs to the CENP-K/MCM22 family.</text>
</comment>
<evidence type="ECO:0000256" key="9">
    <source>
        <dbReference type="SAM" id="MobiDB-lite"/>
    </source>
</evidence>
<gene>
    <name evidence="10" type="ORF">RirG_191920</name>
</gene>
<dbReference type="HOGENOM" id="CLU_090360_0_0_1"/>
<accession>A0A015IXK0</accession>
<evidence type="ECO:0000256" key="2">
    <source>
        <dbReference type="ARBA" id="ARBA00004584"/>
    </source>
</evidence>
<evidence type="ECO:0000313" key="10">
    <source>
        <dbReference type="EMBL" id="EXX59075.1"/>
    </source>
</evidence>
<organism evidence="10 11">
    <name type="scientific">Rhizophagus irregularis (strain DAOM 197198w)</name>
    <name type="common">Glomus intraradices</name>
    <dbReference type="NCBI Taxonomy" id="1432141"/>
    <lineage>
        <taxon>Eukaryota</taxon>
        <taxon>Fungi</taxon>
        <taxon>Fungi incertae sedis</taxon>
        <taxon>Mucoromycota</taxon>
        <taxon>Glomeromycotina</taxon>
        <taxon>Glomeromycetes</taxon>
        <taxon>Glomerales</taxon>
        <taxon>Glomeraceae</taxon>
        <taxon>Rhizophagus</taxon>
    </lineage>
</organism>
<dbReference type="PANTHER" id="PTHR14401:SF6">
    <property type="entry name" value="CENTROMERE PROTEIN K"/>
    <property type="match status" value="1"/>
</dbReference>
<dbReference type="GO" id="GO:0000775">
    <property type="term" value="C:chromosome, centromeric region"/>
    <property type="evidence" value="ECO:0007669"/>
    <property type="project" value="UniProtKB-SubCell"/>
</dbReference>
<evidence type="ECO:0000256" key="3">
    <source>
        <dbReference type="ARBA" id="ARBA00005795"/>
    </source>
</evidence>
<evidence type="ECO:0000256" key="5">
    <source>
        <dbReference type="ARBA" id="ARBA00023054"/>
    </source>
</evidence>
<dbReference type="GO" id="GO:0005634">
    <property type="term" value="C:nucleus"/>
    <property type="evidence" value="ECO:0007669"/>
    <property type="project" value="UniProtKB-SubCell"/>
</dbReference>
<evidence type="ECO:0000256" key="7">
    <source>
        <dbReference type="ARBA" id="ARBA00023328"/>
    </source>
</evidence>
<evidence type="ECO:0000313" key="11">
    <source>
        <dbReference type="Proteomes" id="UP000022910"/>
    </source>
</evidence>
<keyword evidence="4" id="KW-0158">Chromosome</keyword>
<dbReference type="OrthoDB" id="9445768at2759"/>
<feature type="region of interest" description="Disordered" evidence="9">
    <location>
        <begin position="239"/>
        <end position="263"/>
    </location>
</feature>
<dbReference type="GO" id="GO:0000070">
    <property type="term" value="P:mitotic sister chromatid segregation"/>
    <property type="evidence" value="ECO:0007669"/>
    <property type="project" value="TreeGrafter"/>
</dbReference>
<sequence>MKTSSITTELGTPLSFSFANFIPNSNNLKNQKVTKPTFSHLNLENDIDKVLQSMKQQCEIEYAKLNELTSKIKHFEHTNNLSEKDRRIALLKAEEQILDEEIEEQKKNQKILTTKPHVLCELSVMKHIQETIEQYNKLIPQIHKEIDESKEQIEREKNLLSESEIIHNVLLNKLEKLQLDESDDESESQSEIGAIRQELRSIKSNYNMLMDELNDFIDTNFPPPNFEKDEVDEMVIDDNKDDDENEDEDRAEGEDEVHAENETRNKRFLTLKDMLENLMNQTYNNPNNPYITFDPERIWPPYVETLIRSGIAKRNPNDANMLKLVEFHL</sequence>
<evidence type="ECO:0008006" key="12">
    <source>
        <dbReference type="Google" id="ProtNLM"/>
    </source>
</evidence>
<comment type="subcellular location">
    <subcellularLocation>
        <location evidence="2">Chromosome</location>
        <location evidence="2">Centromere</location>
    </subcellularLocation>
    <subcellularLocation>
        <location evidence="1">Nucleus</location>
    </subcellularLocation>
</comment>
<keyword evidence="11" id="KW-1185">Reference proteome</keyword>
<dbReference type="InterPro" id="IPR020993">
    <property type="entry name" value="Centromere_CenpK"/>
</dbReference>
<dbReference type="STRING" id="1432141.A0A015IXK0"/>
<protein>
    <recommendedName>
        <fullName evidence="12">Centromere protein Cenp-K</fullName>
    </recommendedName>
</protein>
<feature type="coiled-coil region" evidence="8">
    <location>
        <begin position="51"/>
        <end position="166"/>
    </location>
</feature>
<keyword evidence="6" id="KW-0539">Nucleus</keyword>
<dbReference type="EMBL" id="JEMT01026534">
    <property type="protein sequence ID" value="EXX59075.1"/>
    <property type="molecule type" value="Genomic_DNA"/>
</dbReference>
<evidence type="ECO:0000256" key="8">
    <source>
        <dbReference type="SAM" id="Coils"/>
    </source>
</evidence>
<evidence type="ECO:0000256" key="1">
    <source>
        <dbReference type="ARBA" id="ARBA00004123"/>
    </source>
</evidence>
<proteinExistence type="inferred from homology"/>
<dbReference type="Pfam" id="PF11802">
    <property type="entry name" value="CENP-K"/>
    <property type="match status" value="1"/>
</dbReference>
<dbReference type="AlphaFoldDB" id="A0A015IXK0"/>
<dbReference type="GO" id="GO:0051382">
    <property type="term" value="P:kinetochore assembly"/>
    <property type="evidence" value="ECO:0007669"/>
    <property type="project" value="InterPro"/>
</dbReference>
<name>A0A015IXK0_RHIIW</name>
<dbReference type="OMA" id="QNEIILC"/>
<keyword evidence="7" id="KW-0137">Centromere</keyword>
<evidence type="ECO:0000256" key="6">
    <source>
        <dbReference type="ARBA" id="ARBA00023242"/>
    </source>
</evidence>
<evidence type="ECO:0000256" key="4">
    <source>
        <dbReference type="ARBA" id="ARBA00022454"/>
    </source>
</evidence>
<dbReference type="Proteomes" id="UP000022910">
    <property type="component" value="Unassembled WGS sequence"/>
</dbReference>
<reference evidence="10 11" key="1">
    <citation type="submission" date="2014-02" db="EMBL/GenBank/DDBJ databases">
        <title>Single nucleus genome sequencing reveals high similarity among nuclei of an endomycorrhizal fungus.</title>
        <authorList>
            <person name="Lin K."/>
            <person name="Geurts R."/>
            <person name="Zhang Z."/>
            <person name="Limpens E."/>
            <person name="Saunders D.G."/>
            <person name="Mu D."/>
            <person name="Pang E."/>
            <person name="Cao H."/>
            <person name="Cha H."/>
            <person name="Lin T."/>
            <person name="Zhou Q."/>
            <person name="Shang Y."/>
            <person name="Li Y."/>
            <person name="Ivanov S."/>
            <person name="Sharma T."/>
            <person name="Velzen R.V."/>
            <person name="Ruijter N.D."/>
            <person name="Aanen D.K."/>
            <person name="Win J."/>
            <person name="Kamoun S."/>
            <person name="Bisseling T."/>
            <person name="Huang S."/>
        </authorList>
    </citation>
    <scope>NUCLEOTIDE SEQUENCE [LARGE SCALE GENOMIC DNA]</scope>
    <source>
        <strain evidence="11">DAOM197198w</strain>
    </source>
</reference>